<evidence type="ECO:0000313" key="1">
    <source>
        <dbReference type="EMBL" id="KZS03642.1"/>
    </source>
</evidence>
<dbReference type="Proteomes" id="UP000076858">
    <property type="component" value="Unassembled WGS sequence"/>
</dbReference>
<gene>
    <name evidence="1" type="ORF">APZ42_033582</name>
</gene>
<keyword evidence="2" id="KW-1185">Reference proteome</keyword>
<organism evidence="1 2">
    <name type="scientific">Daphnia magna</name>
    <dbReference type="NCBI Taxonomy" id="35525"/>
    <lineage>
        <taxon>Eukaryota</taxon>
        <taxon>Metazoa</taxon>
        <taxon>Ecdysozoa</taxon>
        <taxon>Arthropoda</taxon>
        <taxon>Crustacea</taxon>
        <taxon>Branchiopoda</taxon>
        <taxon>Diplostraca</taxon>
        <taxon>Cladocera</taxon>
        <taxon>Anomopoda</taxon>
        <taxon>Daphniidae</taxon>
        <taxon>Daphnia</taxon>
    </lineage>
</organism>
<dbReference type="AlphaFoldDB" id="A0A164KYE3"/>
<sequence length="143" mass="15744">MTTDVHLTSYEVEHSAGENHLAVVSRVKLNTVEDLQSETSNFYDGKTYWVSSDGDVDNNGGLEIPLKIVNPGHYHHLGIANGILQMLFKLKIINLSNPTIKLIVNIDGIPIAKSSGSQFWPILGLIVDILNSKPFLIGIYHGH</sequence>
<reference evidence="1 2" key="1">
    <citation type="submission" date="2016-03" db="EMBL/GenBank/DDBJ databases">
        <title>EvidentialGene: Evidence-directed Construction of Genes on Genomes.</title>
        <authorList>
            <person name="Gilbert D.G."/>
            <person name="Choi J.-H."/>
            <person name="Mockaitis K."/>
            <person name="Colbourne J."/>
            <person name="Pfrender M."/>
        </authorList>
    </citation>
    <scope>NUCLEOTIDE SEQUENCE [LARGE SCALE GENOMIC DNA]</scope>
    <source>
        <strain evidence="1 2">Xinb3</strain>
        <tissue evidence="1">Complete organism</tissue>
    </source>
</reference>
<feature type="non-terminal residue" evidence="1">
    <location>
        <position position="143"/>
    </location>
</feature>
<dbReference type="PANTHER" id="PTHR33053">
    <property type="entry name" value="PROTEIN, PUTATIVE-RELATED"/>
    <property type="match status" value="1"/>
</dbReference>
<accession>A0A164KYE3</accession>
<dbReference type="OrthoDB" id="6359149at2759"/>
<proteinExistence type="predicted"/>
<comment type="caution">
    <text evidence="1">The sequence shown here is derived from an EMBL/GenBank/DDBJ whole genome shotgun (WGS) entry which is preliminary data.</text>
</comment>
<evidence type="ECO:0000313" key="2">
    <source>
        <dbReference type="Proteomes" id="UP000076858"/>
    </source>
</evidence>
<name>A0A164KYE3_9CRUS</name>
<dbReference type="PANTHER" id="PTHR33053:SF9">
    <property type="entry name" value="AGAP000105-PA"/>
    <property type="match status" value="1"/>
</dbReference>
<dbReference type="EMBL" id="LRGB01003234">
    <property type="protein sequence ID" value="KZS03642.1"/>
    <property type="molecule type" value="Genomic_DNA"/>
</dbReference>
<protein>
    <submittedName>
        <fullName evidence="1">KRAB-A domain containing-like protein</fullName>
    </submittedName>
</protein>